<proteinExistence type="predicted"/>
<dbReference type="InterPro" id="IPR008906">
    <property type="entry name" value="HATC_C_dom"/>
</dbReference>
<dbReference type="EMBL" id="KI284353">
    <property type="protein sequence ID" value="ESA12977.1"/>
    <property type="molecule type" value="Genomic_DNA"/>
</dbReference>
<sequence length="242" mass="28262">MRWNSTYLAWKCLLKLHNSIRFVSTSLLSKSDRASQKEVLLIFARSCKIVGTDQIVTRHLCGANYLTLNLVHPYMESLKKKFAPRSDKNETESSRKRTQTESVAEDTNKAIPTDTTLIVTFLNPRFKYFKWSTNSERDRANQLVKKLYDELKINLHVSDDIEYRSLEKNNDDNDNLFSDLEGNFTQTNTEEEDEVSRYVKLQDIRVKDDPLMWWLNHRDSFPTLAQLARKYLSIPATSVLSK</sequence>
<dbReference type="VEuPathDB" id="FungiDB:RhiirFUN_026152"/>
<dbReference type="InterPro" id="IPR012337">
    <property type="entry name" value="RNaseH-like_sf"/>
</dbReference>
<reference evidence="3" key="1">
    <citation type="submission" date="2013-07" db="EMBL/GenBank/DDBJ databases">
        <title>The genome of an arbuscular mycorrhizal fungus provides insights into the evolution of the oldest plant symbiosis.</title>
        <authorList>
            <consortium name="DOE Joint Genome Institute"/>
            <person name="Tisserant E."/>
            <person name="Malbreil M."/>
            <person name="Kuo A."/>
            <person name="Kohler A."/>
            <person name="Symeonidi A."/>
            <person name="Balestrini R."/>
            <person name="Charron P."/>
            <person name="Duensing N."/>
            <person name="Frei-dit-Frey N."/>
            <person name="Gianinazzi-Pearson V."/>
            <person name="Gilbert B."/>
            <person name="Handa Y."/>
            <person name="Hijri M."/>
            <person name="Kaul R."/>
            <person name="Kawaguchi M."/>
            <person name="Krajinski F."/>
            <person name="Lammers P."/>
            <person name="Lapierre D."/>
            <person name="Masclaux F.G."/>
            <person name="Murat C."/>
            <person name="Morin E."/>
            <person name="Ndikumana S."/>
            <person name="Pagni M."/>
            <person name="Petitpierre D."/>
            <person name="Requena N."/>
            <person name="Rosikiewicz P."/>
            <person name="Riley R."/>
            <person name="Saito K."/>
            <person name="San Clemente H."/>
            <person name="Shapiro H."/>
            <person name="van Tuinen D."/>
            <person name="Becard G."/>
            <person name="Bonfante P."/>
            <person name="Paszkowski U."/>
            <person name="Shachar-Hill Y."/>
            <person name="Young J.P."/>
            <person name="Sanders I.R."/>
            <person name="Henrissat B."/>
            <person name="Rensing S.A."/>
            <person name="Grigoriev I.V."/>
            <person name="Corradi N."/>
            <person name="Roux C."/>
            <person name="Martin F."/>
        </authorList>
    </citation>
    <scope>NUCLEOTIDE SEQUENCE</scope>
    <source>
        <strain evidence="3">DAOM 197198</strain>
    </source>
</reference>
<evidence type="ECO:0000256" key="1">
    <source>
        <dbReference type="SAM" id="MobiDB-lite"/>
    </source>
</evidence>
<gene>
    <name evidence="3" type="ORF">GLOINDRAFT_26530</name>
</gene>
<dbReference type="HOGENOM" id="CLU_1008824_0_0_1"/>
<dbReference type="GO" id="GO:0006357">
    <property type="term" value="P:regulation of transcription by RNA polymerase II"/>
    <property type="evidence" value="ECO:0007669"/>
    <property type="project" value="TreeGrafter"/>
</dbReference>
<accession>U9U007</accession>
<dbReference type="AlphaFoldDB" id="U9U007"/>
<feature type="domain" description="HAT C-terminal dimerisation" evidence="2">
    <location>
        <begin position="195"/>
        <end position="240"/>
    </location>
</feature>
<feature type="region of interest" description="Disordered" evidence="1">
    <location>
        <begin position="82"/>
        <end position="107"/>
    </location>
</feature>
<dbReference type="PANTHER" id="PTHR46169">
    <property type="entry name" value="DNA REPLICATION-RELATED ELEMENT FACTOR, ISOFORM A"/>
    <property type="match status" value="1"/>
</dbReference>
<dbReference type="SUPFAM" id="SSF53098">
    <property type="entry name" value="Ribonuclease H-like"/>
    <property type="match status" value="1"/>
</dbReference>
<name>U9U007_RHIID</name>
<evidence type="ECO:0000313" key="3">
    <source>
        <dbReference type="EMBL" id="ESA12977.1"/>
    </source>
</evidence>
<dbReference type="Pfam" id="PF05699">
    <property type="entry name" value="Dimer_Tnp_hAT"/>
    <property type="match status" value="1"/>
</dbReference>
<dbReference type="InterPro" id="IPR052717">
    <property type="entry name" value="Vacuolar_transposase_reg"/>
</dbReference>
<organism evidence="3">
    <name type="scientific">Rhizophagus irregularis (strain DAOM 181602 / DAOM 197198 / MUCL 43194)</name>
    <name type="common">Arbuscular mycorrhizal fungus</name>
    <name type="synonym">Glomus intraradices</name>
    <dbReference type="NCBI Taxonomy" id="747089"/>
    <lineage>
        <taxon>Eukaryota</taxon>
        <taxon>Fungi</taxon>
        <taxon>Fungi incertae sedis</taxon>
        <taxon>Mucoromycota</taxon>
        <taxon>Glomeromycotina</taxon>
        <taxon>Glomeromycetes</taxon>
        <taxon>Glomerales</taxon>
        <taxon>Glomeraceae</taxon>
        <taxon>Rhizophagus</taxon>
    </lineage>
</organism>
<feature type="compositionally biased region" description="Basic and acidic residues" evidence="1">
    <location>
        <begin position="84"/>
        <end position="99"/>
    </location>
</feature>
<protein>
    <recommendedName>
        <fullName evidence="2">HAT C-terminal dimerisation domain-containing protein</fullName>
    </recommendedName>
</protein>
<evidence type="ECO:0000259" key="2">
    <source>
        <dbReference type="Pfam" id="PF05699"/>
    </source>
</evidence>
<dbReference type="GO" id="GO:0005634">
    <property type="term" value="C:nucleus"/>
    <property type="evidence" value="ECO:0007669"/>
    <property type="project" value="TreeGrafter"/>
</dbReference>
<dbReference type="GO" id="GO:0046983">
    <property type="term" value="F:protein dimerization activity"/>
    <property type="evidence" value="ECO:0007669"/>
    <property type="project" value="InterPro"/>
</dbReference>
<dbReference type="PANTHER" id="PTHR46169:SF29">
    <property type="entry name" value="DNA REPLICATION-RELATED ELEMENT FACTOR, ISOFORM A"/>
    <property type="match status" value="1"/>
</dbReference>